<evidence type="ECO:0000313" key="7">
    <source>
        <dbReference type="EMBL" id="QPJ61837.1"/>
    </source>
</evidence>
<protein>
    <submittedName>
        <fullName evidence="7">Radical SAM protein</fullName>
    </submittedName>
</protein>
<dbReference type="EMBL" id="CP048685">
    <property type="protein sequence ID" value="QPJ61837.1"/>
    <property type="molecule type" value="Genomic_DNA"/>
</dbReference>
<dbReference type="CDD" id="cd01335">
    <property type="entry name" value="Radical_SAM"/>
    <property type="match status" value="1"/>
</dbReference>
<dbReference type="GO" id="GO:0003824">
    <property type="term" value="F:catalytic activity"/>
    <property type="evidence" value="ECO:0007669"/>
    <property type="project" value="InterPro"/>
</dbReference>
<evidence type="ECO:0000259" key="6">
    <source>
        <dbReference type="PROSITE" id="PS51918"/>
    </source>
</evidence>
<accession>A0A7T0BWM1</accession>
<keyword evidence="5" id="KW-0411">Iron-sulfur</keyword>
<dbReference type="SFLD" id="SFLDS00029">
    <property type="entry name" value="Radical_SAM"/>
    <property type="match status" value="1"/>
</dbReference>
<dbReference type="InterPro" id="IPR050377">
    <property type="entry name" value="Radical_SAM_PqqE_MftC-like"/>
</dbReference>
<dbReference type="SUPFAM" id="SSF102114">
    <property type="entry name" value="Radical SAM enzymes"/>
    <property type="match status" value="1"/>
</dbReference>
<dbReference type="Proteomes" id="UP000594688">
    <property type="component" value="Chromosome"/>
</dbReference>
<name>A0A7T0BWM1_9BACT</name>
<dbReference type="SFLD" id="SFLDG01067">
    <property type="entry name" value="SPASM/twitch_domain_containing"/>
    <property type="match status" value="1"/>
</dbReference>
<evidence type="ECO:0000313" key="8">
    <source>
        <dbReference type="Proteomes" id="UP000594688"/>
    </source>
</evidence>
<evidence type="ECO:0000256" key="1">
    <source>
        <dbReference type="ARBA" id="ARBA00001966"/>
    </source>
</evidence>
<keyword evidence="4" id="KW-0408">Iron</keyword>
<dbReference type="AlphaFoldDB" id="A0A7T0BWM1"/>
<dbReference type="InterPro" id="IPR058240">
    <property type="entry name" value="rSAM_sf"/>
</dbReference>
<keyword evidence="2" id="KW-0949">S-adenosyl-L-methionine</keyword>
<dbReference type="PANTHER" id="PTHR11228">
    <property type="entry name" value="RADICAL SAM DOMAIN PROTEIN"/>
    <property type="match status" value="1"/>
</dbReference>
<dbReference type="PANTHER" id="PTHR11228:SF7">
    <property type="entry name" value="PQQA PEPTIDE CYCLASE"/>
    <property type="match status" value="1"/>
</dbReference>
<dbReference type="InterPro" id="IPR013785">
    <property type="entry name" value="Aldolase_TIM"/>
</dbReference>
<keyword evidence="3" id="KW-0479">Metal-binding</keyword>
<evidence type="ECO:0000256" key="5">
    <source>
        <dbReference type="ARBA" id="ARBA00023014"/>
    </source>
</evidence>
<evidence type="ECO:0000256" key="2">
    <source>
        <dbReference type="ARBA" id="ARBA00022691"/>
    </source>
</evidence>
<dbReference type="InterPro" id="IPR007197">
    <property type="entry name" value="rSAM"/>
</dbReference>
<dbReference type="Pfam" id="PF04055">
    <property type="entry name" value="Radical_SAM"/>
    <property type="match status" value="1"/>
</dbReference>
<dbReference type="PROSITE" id="PS51918">
    <property type="entry name" value="RADICAL_SAM"/>
    <property type="match status" value="1"/>
</dbReference>
<dbReference type="Gene3D" id="3.20.20.70">
    <property type="entry name" value="Aldolase class I"/>
    <property type="match status" value="1"/>
</dbReference>
<dbReference type="KEGG" id="nli:G3M70_08085"/>
<evidence type="ECO:0000256" key="3">
    <source>
        <dbReference type="ARBA" id="ARBA00022723"/>
    </source>
</evidence>
<organism evidence="7 8">
    <name type="scientific">Candidatus Nitronauta litoralis</name>
    <dbReference type="NCBI Taxonomy" id="2705533"/>
    <lineage>
        <taxon>Bacteria</taxon>
        <taxon>Pseudomonadati</taxon>
        <taxon>Nitrospinota/Tectimicrobiota group</taxon>
        <taxon>Nitrospinota</taxon>
        <taxon>Nitrospinia</taxon>
        <taxon>Nitrospinales</taxon>
        <taxon>Nitrospinaceae</taxon>
        <taxon>Candidatus Nitronauta</taxon>
    </lineage>
</organism>
<proteinExistence type="predicted"/>
<evidence type="ECO:0000256" key="4">
    <source>
        <dbReference type="ARBA" id="ARBA00023004"/>
    </source>
</evidence>
<feature type="domain" description="Radical SAM core" evidence="6">
    <location>
        <begin position="24"/>
        <end position="255"/>
    </location>
</feature>
<dbReference type="GO" id="GO:0046872">
    <property type="term" value="F:metal ion binding"/>
    <property type="evidence" value="ECO:0007669"/>
    <property type="project" value="UniProtKB-KW"/>
</dbReference>
<sequence length="302" mass="33783">MDFVPRQPIPETAPVVERIPEVPFTGLQTLWLQVGGTLCNLSCNHCFISCHPENHNIPMMTLGKVRAHLEEAKAQGVQDIYITGGEVFLNPQIMEILEAILEYGPCHALTNGTTLNKKRVEQLKEIQARSRHPLHFRVSLDSLDEKENDSVRGENSFRQATEGIRNLSAAGFPTHLTLVRSWDEDDDPIMEKKTLQFLSDLGAPNGQAKFLPGFLMGELEKTAREYHAHERVTEACFENWPITNLQCSSSRMATEDGVYVCPILVEEPSARMGANISDTLRPYPLSHSACYTCRISGMSCKS</sequence>
<dbReference type="GO" id="GO:0051536">
    <property type="term" value="F:iron-sulfur cluster binding"/>
    <property type="evidence" value="ECO:0007669"/>
    <property type="project" value="UniProtKB-KW"/>
</dbReference>
<reference evidence="7 8" key="1">
    <citation type="submission" date="2020-02" db="EMBL/GenBank/DDBJ databases">
        <title>Genomic and physiological characterization of two novel Nitrospinaceae genera.</title>
        <authorList>
            <person name="Mueller A.J."/>
            <person name="Jung M.-Y."/>
            <person name="Strachan C.R."/>
            <person name="Herbold C.W."/>
            <person name="Kirkegaard R.H."/>
            <person name="Daims H."/>
        </authorList>
    </citation>
    <scope>NUCLEOTIDE SEQUENCE [LARGE SCALE GENOMIC DNA]</scope>
    <source>
        <strain evidence="7">EB</strain>
    </source>
</reference>
<gene>
    <name evidence="7" type="ORF">G3M70_08085</name>
</gene>
<comment type="cofactor">
    <cofactor evidence="1">
        <name>[4Fe-4S] cluster</name>
        <dbReference type="ChEBI" id="CHEBI:49883"/>
    </cofactor>
</comment>